<gene>
    <name evidence="1" type="ORF">ACFO5O_05610</name>
</gene>
<dbReference type="Proteomes" id="UP001595953">
    <property type="component" value="Unassembled WGS sequence"/>
</dbReference>
<evidence type="ECO:0000313" key="2">
    <source>
        <dbReference type="Proteomes" id="UP001595953"/>
    </source>
</evidence>
<dbReference type="EMBL" id="JBHSGP010000008">
    <property type="protein sequence ID" value="MFC4721785.1"/>
    <property type="molecule type" value="Genomic_DNA"/>
</dbReference>
<evidence type="ECO:0000313" key="1">
    <source>
        <dbReference type="EMBL" id="MFC4721785.1"/>
    </source>
</evidence>
<proteinExistence type="predicted"/>
<organism evidence="1 2">
    <name type="scientific">Geojedonia litorea</name>
    <dbReference type="NCBI Taxonomy" id="1268269"/>
    <lineage>
        <taxon>Bacteria</taxon>
        <taxon>Pseudomonadati</taxon>
        <taxon>Bacteroidota</taxon>
        <taxon>Flavobacteriia</taxon>
        <taxon>Flavobacteriales</taxon>
        <taxon>Flavobacteriaceae</taxon>
        <taxon>Geojedonia</taxon>
    </lineage>
</organism>
<protein>
    <recommendedName>
        <fullName evidence="3">Lipoprotein</fullName>
    </recommendedName>
</protein>
<name>A0ABV9N2H6_9FLAO</name>
<dbReference type="RefSeq" id="WP_387961731.1">
    <property type="nucleotide sequence ID" value="NZ_JBHSGP010000008.1"/>
</dbReference>
<reference evidence="2" key="1">
    <citation type="journal article" date="2019" name="Int. J. Syst. Evol. Microbiol.">
        <title>The Global Catalogue of Microorganisms (GCM) 10K type strain sequencing project: providing services to taxonomists for standard genome sequencing and annotation.</title>
        <authorList>
            <consortium name="The Broad Institute Genomics Platform"/>
            <consortium name="The Broad Institute Genome Sequencing Center for Infectious Disease"/>
            <person name="Wu L."/>
            <person name="Ma J."/>
        </authorList>
    </citation>
    <scope>NUCLEOTIDE SEQUENCE [LARGE SCALE GENOMIC DNA]</scope>
    <source>
        <strain evidence="2">CCUG 63682</strain>
    </source>
</reference>
<keyword evidence="2" id="KW-1185">Reference proteome</keyword>
<sequence length="130" mass="15108">MRRIIVLLIIVSSILIACKSQDFDLTNNSLIGKYIGIGKENAGVELRLIENKEFKFWVRKGHSSDFTQGTWITSNDTLILQSKTLNRTDCLTYALSSATWIEFKNTRWKINKRNLNELETEQWKVRKVAE</sequence>
<comment type="caution">
    <text evidence="1">The sequence shown here is derived from an EMBL/GenBank/DDBJ whole genome shotgun (WGS) entry which is preliminary data.</text>
</comment>
<dbReference type="PROSITE" id="PS51257">
    <property type="entry name" value="PROKAR_LIPOPROTEIN"/>
    <property type="match status" value="1"/>
</dbReference>
<evidence type="ECO:0008006" key="3">
    <source>
        <dbReference type="Google" id="ProtNLM"/>
    </source>
</evidence>
<accession>A0ABV9N2H6</accession>